<dbReference type="InterPro" id="IPR037401">
    <property type="entry name" value="SnoaL-like"/>
</dbReference>
<dbReference type="Pfam" id="PF12680">
    <property type="entry name" value="SnoaL_2"/>
    <property type="match status" value="1"/>
</dbReference>
<dbReference type="RefSeq" id="WP_378036428.1">
    <property type="nucleotide sequence ID" value="NZ_JBHSIV010000011.1"/>
</dbReference>
<gene>
    <name evidence="2" type="ORF">ACFPBZ_12780</name>
</gene>
<evidence type="ECO:0000313" key="3">
    <source>
        <dbReference type="Proteomes" id="UP001595947"/>
    </source>
</evidence>
<accession>A0ABV9YNG4</accession>
<dbReference type="SUPFAM" id="SSF54427">
    <property type="entry name" value="NTF2-like"/>
    <property type="match status" value="1"/>
</dbReference>
<evidence type="ECO:0000259" key="1">
    <source>
        <dbReference type="Pfam" id="PF12680"/>
    </source>
</evidence>
<reference evidence="3" key="1">
    <citation type="journal article" date="2019" name="Int. J. Syst. Evol. Microbiol.">
        <title>The Global Catalogue of Microorganisms (GCM) 10K type strain sequencing project: providing services to taxonomists for standard genome sequencing and annotation.</title>
        <authorList>
            <consortium name="The Broad Institute Genomics Platform"/>
            <consortium name="The Broad Institute Genome Sequencing Center for Infectious Disease"/>
            <person name="Wu L."/>
            <person name="Ma J."/>
        </authorList>
    </citation>
    <scope>NUCLEOTIDE SEQUENCE [LARGE SCALE GENOMIC DNA]</scope>
    <source>
        <strain evidence="3">CGMCC 4.7093</strain>
    </source>
</reference>
<comment type="caution">
    <text evidence="2">The sequence shown here is derived from an EMBL/GenBank/DDBJ whole genome shotgun (WGS) entry which is preliminary data.</text>
</comment>
<organism evidence="2 3">
    <name type="scientific">Actinomycetospora atypica</name>
    <dbReference type="NCBI Taxonomy" id="1290095"/>
    <lineage>
        <taxon>Bacteria</taxon>
        <taxon>Bacillati</taxon>
        <taxon>Actinomycetota</taxon>
        <taxon>Actinomycetes</taxon>
        <taxon>Pseudonocardiales</taxon>
        <taxon>Pseudonocardiaceae</taxon>
        <taxon>Actinomycetospora</taxon>
    </lineage>
</organism>
<evidence type="ECO:0000313" key="2">
    <source>
        <dbReference type="EMBL" id="MFC5063085.1"/>
    </source>
</evidence>
<feature type="domain" description="SnoaL-like" evidence="1">
    <location>
        <begin position="8"/>
        <end position="103"/>
    </location>
</feature>
<keyword evidence="3" id="KW-1185">Reference proteome</keyword>
<protein>
    <submittedName>
        <fullName evidence="2">Nuclear transport factor 2 family protein</fullName>
    </submittedName>
</protein>
<proteinExistence type="predicted"/>
<name>A0ABV9YNG4_9PSEU</name>
<dbReference type="Proteomes" id="UP001595947">
    <property type="component" value="Unassembled WGS sequence"/>
</dbReference>
<dbReference type="EMBL" id="JBHSIV010000011">
    <property type="protein sequence ID" value="MFC5063085.1"/>
    <property type="molecule type" value="Genomic_DNA"/>
</dbReference>
<dbReference type="Gene3D" id="3.10.450.50">
    <property type="match status" value="1"/>
</dbReference>
<sequence length="129" mass="14427">MSRPAVLDRYLAALDAGSVEDVLGCFTAGGEVDSPLYGRLPADRFYPALFADSSPSRTTLRRVYADPDEPREVALAFHYDWTLADGTPAPFDVVDLVRLTDDRGRIEQLTICYDTAPLREAWRRTTRSD</sequence>
<dbReference type="InterPro" id="IPR032710">
    <property type="entry name" value="NTF2-like_dom_sf"/>
</dbReference>